<evidence type="ECO:0000256" key="5">
    <source>
        <dbReference type="ARBA" id="ARBA00007434"/>
    </source>
</evidence>
<evidence type="ECO:0000256" key="2">
    <source>
        <dbReference type="ARBA" id="ARBA00004123"/>
    </source>
</evidence>
<comment type="subcellular location">
    <subcellularLocation>
        <location evidence="3">Cytoplasm</location>
    </subcellularLocation>
    <subcellularLocation>
        <location evidence="2">Nucleus</location>
    </subcellularLocation>
</comment>
<accession>A0A8T0D593</accession>
<dbReference type="GO" id="GO:0034450">
    <property type="term" value="F:ubiquitin-ubiquitin ligase activity"/>
    <property type="evidence" value="ECO:0007669"/>
    <property type="project" value="InterPro"/>
</dbReference>
<dbReference type="InterPro" id="IPR013083">
    <property type="entry name" value="Znf_RING/FYVE/PHD"/>
</dbReference>
<feature type="domain" description="U-box" evidence="11">
    <location>
        <begin position="858"/>
        <end position="932"/>
    </location>
</feature>
<sequence length="944" mass="107267">SADVIRSLQLDLLHEIGCQLHRHIRLILQGVFSSHCADRPTHVPNDPWLNHELADSPLIRLVVPGILPSYTSMWALANVSALKQPLDSVIVSGRLEPPLGSDEVMCNLLGELQMEMAIASSGAIDTGLVGGKRPLQQIFEQLLMNMHFRIRQLAIDRHEYGQILCALVSLCNTCLVDGSRPINQLIVRLPCWSTPATLANLPVGGRSIERLSFLGPFFAASVFADDDPTVVETAFPNSRMTDSEVQHTTQSLQLSYDLVWNQQFALIKSLLTKATRVQTLDYLTNALRYNIGHSKLQYDQRVLSGEGFMLNLAVLFQRLSVPIKVESVDPRYIFHPDCRLDLQDVTRINGNQDEVTEFQKRLDTELQSTGGWFALNFSTECFFLAAWAIQLGFQASVRKYHRRLQVISDLTRNIKLLSASRSQWAGPNSPVAQIRANEAILTRWKSELERQDRSKLCCDVVLLHRGLLQSIAIYYASLARLLLDVAGCQILTGLSSSTQAPPLFALMPEWFLEDIANFLVFTLRHFPSKTILIDPSSQTTLVSLVLFVICHAHFVRNPYLVAKFVEVLFFCDPAVSGRPNDFHNSVKLHPLATTHLISSLIQFYIQVESTGATNEFYDKFSIRYNIATIFITWWREGFLKSLFIHEAASDEQNFIKFTNRIINDMSFLLEEALDGLKKIRELQDLRDDAARWSELPRDQQIARMSTLESTERQVRSYLTLANQTVSMLFHLTSEIQGPFLRPEIVDRLAAMLNFNLVQLCGPRCSSLKVRNPESYGWAPKTLLAQIVSIYRHLDTEDGQFALAVSKDDRCYSQDLFTQAHMLMSRHAIQTPEELDKFSRLGAKAEEISKTRTEVDYGEIPSEFCDTLIDTLMDDPVMLPQSQAVVDRSTIMRHLLNQETDPFNRMPLTESELIPLPDLKARIVSWKSEREAQWKRKQLEKRDDS</sequence>
<dbReference type="GO" id="GO:0000209">
    <property type="term" value="P:protein polyubiquitination"/>
    <property type="evidence" value="ECO:0007669"/>
    <property type="project" value="TreeGrafter"/>
</dbReference>
<keyword evidence="9" id="KW-0833">Ubl conjugation pathway</keyword>
<evidence type="ECO:0000313" key="13">
    <source>
        <dbReference type="Proteomes" id="UP000699462"/>
    </source>
</evidence>
<feature type="non-terminal residue" evidence="12">
    <location>
        <position position="1"/>
    </location>
</feature>
<dbReference type="SUPFAM" id="SSF57850">
    <property type="entry name" value="RING/U-box"/>
    <property type="match status" value="1"/>
</dbReference>
<dbReference type="Pfam" id="PF10408">
    <property type="entry name" value="Ufd2P_core"/>
    <property type="match status" value="1"/>
</dbReference>
<name>A0A8T0D593_9TREM</name>
<gene>
    <name evidence="12" type="ORF">P879_06572</name>
</gene>
<keyword evidence="10" id="KW-0539">Nucleus</keyword>
<dbReference type="GO" id="GO:0036503">
    <property type="term" value="P:ERAD pathway"/>
    <property type="evidence" value="ECO:0007669"/>
    <property type="project" value="InterPro"/>
</dbReference>
<comment type="catalytic activity">
    <reaction evidence="1">
        <text>S-ubiquitinyl-[E2 ubiquitin-conjugating enzyme]-L-cysteine + [acceptor protein]-L-lysine = [E2 ubiquitin-conjugating enzyme]-L-cysteine + N(6)-ubiquitinyl-[acceptor protein]-L-lysine.</text>
        <dbReference type="EC" id="2.3.2.27"/>
    </reaction>
</comment>
<comment type="pathway">
    <text evidence="4">Protein modification; protein ubiquitination.</text>
</comment>
<dbReference type="Gene3D" id="3.30.40.10">
    <property type="entry name" value="Zinc/RING finger domain, C3HC4 (zinc finger)"/>
    <property type="match status" value="1"/>
</dbReference>
<evidence type="ECO:0000256" key="8">
    <source>
        <dbReference type="ARBA" id="ARBA00022679"/>
    </source>
</evidence>
<organism evidence="12 13">
    <name type="scientific">Paragonimus westermani</name>
    <dbReference type="NCBI Taxonomy" id="34504"/>
    <lineage>
        <taxon>Eukaryota</taxon>
        <taxon>Metazoa</taxon>
        <taxon>Spiralia</taxon>
        <taxon>Lophotrochozoa</taxon>
        <taxon>Platyhelminthes</taxon>
        <taxon>Trematoda</taxon>
        <taxon>Digenea</taxon>
        <taxon>Plagiorchiida</taxon>
        <taxon>Troglotremata</taxon>
        <taxon>Troglotrematidae</taxon>
        <taxon>Paragonimus</taxon>
    </lineage>
</organism>
<comment type="similarity">
    <text evidence="5">Belongs to the ubiquitin conjugation factor E4 family.</text>
</comment>
<reference evidence="12 13" key="1">
    <citation type="submission" date="2019-07" db="EMBL/GenBank/DDBJ databases">
        <title>Annotation for the trematode Paragonimus westermani.</title>
        <authorList>
            <person name="Choi Y.-J."/>
        </authorList>
    </citation>
    <scope>NUCLEOTIDE SEQUENCE [LARGE SCALE GENOMIC DNA]</scope>
    <source>
        <strain evidence="12">180907_Pwestermani</strain>
    </source>
</reference>
<evidence type="ECO:0000259" key="11">
    <source>
        <dbReference type="PROSITE" id="PS51698"/>
    </source>
</evidence>
<dbReference type="SMART" id="SM00504">
    <property type="entry name" value="Ubox"/>
    <property type="match status" value="1"/>
</dbReference>
<dbReference type="AlphaFoldDB" id="A0A8T0D593"/>
<evidence type="ECO:0000256" key="9">
    <source>
        <dbReference type="ARBA" id="ARBA00022786"/>
    </source>
</evidence>
<dbReference type="InterPro" id="IPR003613">
    <property type="entry name" value="Ubox_domain"/>
</dbReference>
<keyword evidence="7" id="KW-0963">Cytoplasm</keyword>
<dbReference type="InterPro" id="IPR019474">
    <property type="entry name" value="Ub_conjug_fac_E4_core"/>
</dbReference>
<evidence type="ECO:0000256" key="3">
    <source>
        <dbReference type="ARBA" id="ARBA00004496"/>
    </source>
</evidence>
<dbReference type="GO" id="GO:0005634">
    <property type="term" value="C:nucleus"/>
    <property type="evidence" value="ECO:0007669"/>
    <property type="project" value="UniProtKB-SubCell"/>
</dbReference>
<dbReference type="FunFam" id="3.30.40.10:FF:000055">
    <property type="entry name" value="Ubiquitin conjugation factor e4 a"/>
    <property type="match status" value="1"/>
</dbReference>
<dbReference type="GO" id="GO:0000151">
    <property type="term" value="C:ubiquitin ligase complex"/>
    <property type="evidence" value="ECO:0007669"/>
    <property type="project" value="InterPro"/>
</dbReference>
<keyword evidence="13" id="KW-1185">Reference proteome</keyword>
<dbReference type="GO" id="GO:0005737">
    <property type="term" value="C:cytoplasm"/>
    <property type="evidence" value="ECO:0007669"/>
    <property type="project" value="UniProtKB-SubCell"/>
</dbReference>
<evidence type="ECO:0000256" key="1">
    <source>
        <dbReference type="ARBA" id="ARBA00000900"/>
    </source>
</evidence>
<keyword evidence="8" id="KW-0808">Transferase</keyword>
<evidence type="ECO:0000256" key="4">
    <source>
        <dbReference type="ARBA" id="ARBA00004906"/>
    </source>
</evidence>
<comment type="caution">
    <text evidence="12">The sequence shown here is derived from an EMBL/GenBank/DDBJ whole genome shotgun (WGS) entry which is preliminary data.</text>
</comment>
<dbReference type="EC" id="2.3.2.27" evidence="6"/>
<dbReference type="GO" id="GO:0006511">
    <property type="term" value="P:ubiquitin-dependent protein catabolic process"/>
    <property type="evidence" value="ECO:0007669"/>
    <property type="project" value="InterPro"/>
</dbReference>
<dbReference type="EMBL" id="JTDF01021214">
    <property type="protein sequence ID" value="KAF8562134.1"/>
    <property type="molecule type" value="Genomic_DNA"/>
</dbReference>
<evidence type="ECO:0000256" key="10">
    <source>
        <dbReference type="ARBA" id="ARBA00023242"/>
    </source>
</evidence>
<dbReference type="Proteomes" id="UP000699462">
    <property type="component" value="Unassembled WGS sequence"/>
</dbReference>
<proteinExistence type="inferred from homology"/>
<dbReference type="InterPro" id="IPR045132">
    <property type="entry name" value="UBE4"/>
</dbReference>
<evidence type="ECO:0000256" key="7">
    <source>
        <dbReference type="ARBA" id="ARBA00022490"/>
    </source>
</evidence>
<evidence type="ECO:0000313" key="12">
    <source>
        <dbReference type="EMBL" id="KAF8562134.1"/>
    </source>
</evidence>
<dbReference type="PANTHER" id="PTHR13931:SF2">
    <property type="entry name" value="UBIQUITIN CONJUGATION FACTOR E4 B"/>
    <property type="match status" value="1"/>
</dbReference>
<dbReference type="Pfam" id="PF04564">
    <property type="entry name" value="U-box"/>
    <property type="match status" value="1"/>
</dbReference>
<dbReference type="OrthoDB" id="20295at2759"/>
<evidence type="ECO:0000256" key="6">
    <source>
        <dbReference type="ARBA" id="ARBA00012483"/>
    </source>
</evidence>
<protein>
    <recommendedName>
        <fullName evidence="6">RING-type E3 ubiquitin transferase</fullName>
        <ecNumber evidence="6">2.3.2.27</ecNumber>
    </recommendedName>
</protein>
<dbReference type="PROSITE" id="PS51698">
    <property type="entry name" value="U_BOX"/>
    <property type="match status" value="1"/>
</dbReference>
<dbReference type="PANTHER" id="PTHR13931">
    <property type="entry name" value="UBIQUITINATION FACTOR E4"/>
    <property type="match status" value="1"/>
</dbReference>